<evidence type="ECO:0000256" key="6">
    <source>
        <dbReference type="ARBA" id="ARBA00022842"/>
    </source>
</evidence>
<gene>
    <name evidence="12" type="ORF">SAMN02745171_00780</name>
</gene>
<evidence type="ECO:0000256" key="8">
    <source>
        <dbReference type="ARBA" id="ARBA00051875"/>
    </source>
</evidence>
<accession>A0A1T4MHQ0</accession>
<keyword evidence="7 10" id="KW-0546">Nucleotide metabolism</keyword>
<dbReference type="GO" id="GO:0000166">
    <property type="term" value="F:nucleotide binding"/>
    <property type="evidence" value="ECO:0007669"/>
    <property type="project" value="UniProtKB-KW"/>
</dbReference>
<dbReference type="CDD" id="cd00515">
    <property type="entry name" value="HAM1"/>
    <property type="match status" value="1"/>
</dbReference>
<evidence type="ECO:0000313" key="12">
    <source>
        <dbReference type="EMBL" id="SJZ66443.1"/>
    </source>
</evidence>
<feature type="binding site" evidence="10">
    <location>
        <begin position="151"/>
        <end position="154"/>
    </location>
    <ligand>
        <name>substrate</name>
    </ligand>
</feature>
<dbReference type="GO" id="GO:0036222">
    <property type="term" value="F:XTP diphosphatase activity"/>
    <property type="evidence" value="ECO:0007669"/>
    <property type="project" value="UniProtKB-UniRule"/>
</dbReference>
<dbReference type="STRING" id="29524.SAMN02745171_00780"/>
<proteinExistence type="inferred from homology"/>
<dbReference type="InterPro" id="IPR029001">
    <property type="entry name" value="ITPase-like_fam"/>
</dbReference>
<feature type="binding site" evidence="10">
    <location>
        <position position="174"/>
    </location>
    <ligand>
        <name>substrate</name>
    </ligand>
</feature>
<dbReference type="FunFam" id="3.90.950.10:FF:000001">
    <property type="entry name" value="dITP/XTP pyrophosphatase"/>
    <property type="match status" value="1"/>
</dbReference>
<feature type="active site" description="Proton acceptor" evidence="10">
    <location>
        <position position="69"/>
    </location>
</feature>
<evidence type="ECO:0000256" key="4">
    <source>
        <dbReference type="ARBA" id="ARBA00022741"/>
    </source>
</evidence>
<dbReference type="PANTHER" id="PTHR11067:SF9">
    <property type="entry name" value="INOSINE TRIPHOSPHATE PYROPHOSPHATASE"/>
    <property type="match status" value="1"/>
</dbReference>
<dbReference type="GO" id="GO:0035870">
    <property type="term" value="F:dITP diphosphatase activity"/>
    <property type="evidence" value="ECO:0007669"/>
    <property type="project" value="UniProtKB-UniRule"/>
</dbReference>
<evidence type="ECO:0000256" key="1">
    <source>
        <dbReference type="ARBA" id="ARBA00008023"/>
    </source>
</evidence>
<comment type="catalytic activity">
    <reaction evidence="9 10">
        <text>XTP + H2O = XMP + diphosphate + H(+)</text>
        <dbReference type="Rhea" id="RHEA:28610"/>
        <dbReference type="ChEBI" id="CHEBI:15377"/>
        <dbReference type="ChEBI" id="CHEBI:15378"/>
        <dbReference type="ChEBI" id="CHEBI:33019"/>
        <dbReference type="ChEBI" id="CHEBI:57464"/>
        <dbReference type="ChEBI" id="CHEBI:61314"/>
        <dbReference type="EC" id="3.6.1.66"/>
    </reaction>
</comment>
<dbReference type="GO" id="GO:0009146">
    <property type="term" value="P:purine nucleoside triphosphate catabolic process"/>
    <property type="evidence" value="ECO:0007669"/>
    <property type="project" value="UniProtKB-UniRule"/>
</dbReference>
<feature type="binding site" evidence="10">
    <location>
        <begin position="8"/>
        <end position="13"/>
    </location>
    <ligand>
        <name>substrate</name>
    </ligand>
</feature>
<evidence type="ECO:0000256" key="10">
    <source>
        <dbReference type="HAMAP-Rule" id="MF_01405"/>
    </source>
</evidence>
<evidence type="ECO:0000256" key="2">
    <source>
        <dbReference type="ARBA" id="ARBA00011738"/>
    </source>
</evidence>
<dbReference type="Gene3D" id="3.90.950.10">
    <property type="match status" value="1"/>
</dbReference>
<evidence type="ECO:0000313" key="13">
    <source>
        <dbReference type="Proteomes" id="UP000190121"/>
    </source>
</evidence>
<dbReference type="InterPro" id="IPR002637">
    <property type="entry name" value="RdgB/HAM1"/>
</dbReference>
<comment type="catalytic activity">
    <reaction evidence="10">
        <text>ITP + H2O = IMP + diphosphate + H(+)</text>
        <dbReference type="Rhea" id="RHEA:29399"/>
        <dbReference type="ChEBI" id="CHEBI:15377"/>
        <dbReference type="ChEBI" id="CHEBI:15378"/>
        <dbReference type="ChEBI" id="CHEBI:33019"/>
        <dbReference type="ChEBI" id="CHEBI:58053"/>
        <dbReference type="ChEBI" id="CHEBI:61402"/>
        <dbReference type="EC" id="3.6.1.66"/>
    </reaction>
</comment>
<keyword evidence="4 10" id="KW-0547">Nucleotide-binding</keyword>
<dbReference type="EC" id="3.6.1.66" evidence="10"/>
<reference evidence="13" key="1">
    <citation type="submission" date="2017-02" db="EMBL/GenBank/DDBJ databases">
        <authorList>
            <person name="Varghese N."/>
            <person name="Submissions S."/>
        </authorList>
    </citation>
    <scope>NUCLEOTIDE SEQUENCE [LARGE SCALE GENOMIC DNA]</scope>
    <source>
        <strain evidence="13">ATCC 51356</strain>
    </source>
</reference>
<evidence type="ECO:0000256" key="3">
    <source>
        <dbReference type="ARBA" id="ARBA00022723"/>
    </source>
</evidence>
<keyword evidence="6 10" id="KW-0460">Magnesium</keyword>
<feature type="binding site" evidence="10">
    <location>
        <position position="40"/>
    </location>
    <ligand>
        <name>Mg(2+)</name>
        <dbReference type="ChEBI" id="CHEBI:18420"/>
    </ligand>
</feature>
<comment type="subunit">
    <text evidence="2 10">Homodimer.</text>
</comment>
<dbReference type="RefSeq" id="WP_078736723.1">
    <property type="nucleotide sequence ID" value="NZ_FUXE01000006.1"/>
</dbReference>
<dbReference type="GO" id="GO:0017111">
    <property type="term" value="F:ribonucleoside triphosphate phosphatase activity"/>
    <property type="evidence" value="ECO:0007669"/>
    <property type="project" value="InterPro"/>
</dbReference>
<feature type="binding site" evidence="10">
    <location>
        <position position="70"/>
    </location>
    <ligand>
        <name>substrate</name>
    </ligand>
</feature>
<protein>
    <recommendedName>
        <fullName evidence="10">dITP/XTP pyrophosphatase</fullName>
        <ecNumber evidence="10">3.6.1.66</ecNumber>
    </recommendedName>
    <alternativeName>
        <fullName evidence="10">Non-canonical purine NTP pyrophosphatase</fullName>
    </alternativeName>
    <alternativeName>
        <fullName evidence="10">Non-standard purine NTP pyrophosphatase</fullName>
    </alternativeName>
    <alternativeName>
        <fullName evidence="10">Nucleoside-triphosphate diphosphatase</fullName>
    </alternativeName>
    <alternativeName>
        <fullName evidence="10">Nucleoside-triphosphate pyrophosphatase</fullName>
        <shortName evidence="10">NTPase</shortName>
    </alternativeName>
</protein>
<dbReference type="GO" id="GO:0005829">
    <property type="term" value="C:cytosol"/>
    <property type="evidence" value="ECO:0007669"/>
    <property type="project" value="TreeGrafter"/>
</dbReference>
<feature type="binding site" evidence="10">
    <location>
        <begin position="179"/>
        <end position="180"/>
    </location>
    <ligand>
        <name>substrate</name>
    </ligand>
</feature>
<dbReference type="EMBL" id="FUXE01000006">
    <property type="protein sequence ID" value="SJZ66443.1"/>
    <property type="molecule type" value="Genomic_DNA"/>
</dbReference>
<dbReference type="HAMAP" id="MF_01405">
    <property type="entry name" value="Non_canon_purine_NTPase"/>
    <property type="match status" value="1"/>
</dbReference>
<comment type="function">
    <text evidence="10">Pyrophosphatase that catalyzes the hydrolysis of nucleoside triphosphates to their monophosphate derivatives, with a high preference for the non-canonical purine nucleotides XTP (xanthosine triphosphate), dITP (deoxyinosine triphosphate) and ITP. Seems to function as a house-cleaning enzyme that removes non-canonical purine nucleotides from the nucleotide pool, thus preventing their incorporation into DNA/RNA and avoiding chromosomal lesions.</text>
</comment>
<name>A0A1T4MHQ0_9PORP</name>
<dbReference type="SUPFAM" id="SSF52972">
    <property type="entry name" value="ITPase-like"/>
    <property type="match status" value="1"/>
</dbReference>
<dbReference type="GO" id="GO:0036220">
    <property type="term" value="F:ITP diphosphatase activity"/>
    <property type="evidence" value="ECO:0007669"/>
    <property type="project" value="UniProtKB-UniRule"/>
</dbReference>
<evidence type="ECO:0000256" key="7">
    <source>
        <dbReference type="ARBA" id="ARBA00023080"/>
    </source>
</evidence>
<dbReference type="GO" id="GO:0046872">
    <property type="term" value="F:metal ion binding"/>
    <property type="evidence" value="ECO:0007669"/>
    <property type="project" value="UniProtKB-KW"/>
</dbReference>
<dbReference type="AlphaFoldDB" id="A0A1T4MHQ0"/>
<evidence type="ECO:0000256" key="9">
    <source>
        <dbReference type="ARBA" id="ARBA00052017"/>
    </source>
</evidence>
<feature type="binding site" evidence="10">
    <location>
        <position position="69"/>
    </location>
    <ligand>
        <name>Mg(2+)</name>
        <dbReference type="ChEBI" id="CHEBI:18420"/>
    </ligand>
</feature>
<dbReference type="OrthoDB" id="9807456at2"/>
<evidence type="ECO:0000256" key="5">
    <source>
        <dbReference type="ARBA" id="ARBA00022801"/>
    </source>
</evidence>
<dbReference type="GO" id="GO:0009117">
    <property type="term" value="P:nucleotide metabolic process"/>
    <property type="evidence" value="ECO:0007669"/>
    <property type="project" value="UniProtKB-KW"/>
</dbReference>
<sequence length="199" mass="22212">MKKLILASNNSHKIEEVKNILSTPYVILSPKEIGVVSDPEESADTLEGNALIKVRALYQIVKAPCFADDTGLEVELLNGAPGVRSARYASPEHDDKANRSLLLRELSAYPMPHKARFRTVIAYIDSMGREHLFEGVVKGEIIEEERGTMGFGYDSIFIPEGETRTFAEMNEEEKNCISHRYRAVLALKEFLDSNAVPTV</sequence>
<keyword evidence="13" id="KW-1185">Reference proteome</keyword>
<dbReference type="Pfam" id="PF01725">
    <property type="entry name" value="Ham1p_like"/>
    <property type="match status" value="1"/>
</dbReference>
<keyword evidence="3 10" id="KW-0479">Metal-binding</keyword>
<dbReference type="PANTHER" id="PTHR11067">
    <property type="entry name" value="INOSINE TRIPHOSPHATE PYROPHOSPHATASE/HAM1 PROTEIN"/>
    <property type="match status" value="1"/>
</dbReference>
<dbReference type="Proteomes" id="UP000190121">
    <property type="component" value="Unassembled WGS sequence"/>
</dbReference>
<comment type="cofactor">
    <cofactor evidence="10">
        <name>Mg(2+)</name>
        <dbReference type="ChEBI" id="CHEBI:18420"/>
    </cofactor>
    <text evidence="10">Binds 1 Mg(2+) ion per subunit.</text>
</comment>
<keyword evidence="5 10" id="KW-0378">Hydrolase</keyword>
<evidence type="ECO:0000256" key="11">
    <source>
        <dbReference type="RuleBase" id="RU003781"/>
    </source>
</evidence>
<dbReference type="InterPro" id="IPR020922">
    <property type="entry name" value="dITP/XTP_pyrophosphatase"/>
</dbReference>
<comment type="catalytic activity">
    <reaction evidence="8 10">
        <text>dITP + H2O = dIMP + diphosphate + H(+)</text>
        <dbReference type="Rhea" id="RHEA:28342"/>
        <dbReference type="ChEBI" id="CHEBI:15377"/>
        <dbReference type="ChEBI" id="CHEBI:15378"/>
        <dbReference type="ChEBI" id="CHEBI:33019"/>
        <dbReference type="ChEBI" id="CHEBI:61194"/>
        <dbReference type="ChEBI" id="CHEBI:61382"/>
        <dbReference type="EC" id="3.6.1.66"/>
    </reaction>
</comment>
<organism evidence="12 13">
    <name type="scientific">Porphyromonas circumdentaria</name>
    <dbReference type="NCBI Taxonomy" id="29524"/>
    <lineage>
        <taxon>Bacteria</taxon>
        <taxon>Pseudomonadati</taxon>
        <taxon>Bacteroidota</taxon>
        <taxon>Bacteroidia</taxon>
        <taxon>Bacteroidales</taxon>
        <taxon>Porphyromonadaceae</taxon>
        <taxon>Porphyromonas</taxon>
    </lineage>
</organism>
<comment type="similarity">
    <text evidence="1 10 11">Belongs to the HAM1 NTPase family.</text>
</comment>
<dbReference type="NCBIfam" id="TIGR00042">
    <property type="entry name" value="RdgB/HAM1 family non-canonical purine NTP pyrophosphatase"/>
    <property type="match status" value="1"/>
</dbReference>